<sequence length="174" mass="18774">MPNANAAEFVYAACKKFAKKKQHSLLEVTMEDNAWALIQIARGHSFKLGRGGGKGPSLFELNLRATDRLGTTDAFQKGFEIAVRQTEPLKDILFTINDDITTKSHKQRGHATSTVNASDRVAVTSQVVLEAAAAEVESPAMQPSAEPQPTFTTLSSEDDFEGILPSTIIVPSAT</sequence>
<keyword evidence="3" id="KW-1185">Reference proteome</keyword>
<feature type="region of interest" description="Disordered" evidence="1">
    <location>
        <begin position="135"/>
        <end position="157"/>
    </location>
</feature>
<dbReference type="Proteomes" id="UP001633002">
    <property type="component" value="Unassembled WGS sequence"/>
</dbReference>
<feature type="compositionally biased region" description="Polar residues" evidence="1">
    <location>
        <begin position="145"/>
        <end position="155"/>
    </location>
</feature>
<dbReference type="AlphaFoldDB" id="A0ABD3I1P3"/>
<organism evidence="2 3">
    <name type="scientific">Riccia sorocarpa</name>
    <dbReference type="NCBI Taxonomy" id="122646"/>
    <lineage>
        <taxon>Eukaryota</taxon>
        <taxon>Viridiplantae</taxon>
        <taxon>Streptophyta</taxon>
        <taxon>Embryophyta</taxon>
        <taxon>Marchantiophyta</taxon>
        <taxon>Marchantiopsida</taxon>
        <taxon>Marchantiidae</taxon>
        <taxon>Marchantiales</taxon>
        <taxon>Ricciaceae</taxon>
        <taxon>Riccia</taxon>
    </lineage>
</organism>
<comment type="caution">
    <text evidence="2">The sequence shown here is derived from an EMBL/GenBank/DDBJ whole genome shotgun (WGS) entry which is preliminary data.</text>
</comment>
<evidence type="ECO:0000313" key="2">
    <source>
        <dbReference type="EMBL" id="KAL3697608.1"/>
    </source>
</evidence>
<evidence type="ECO:0000313" key="3">
    <source>
        <dbReference type="Proteomes" id="UP001633002"/>
    </source>
</evidence>
<protein>
    <submittedName>
        <fullName evidence="2">Uncharacterized protein</fullName>
    </submittedName>
</protein>
<dbReference type="EMBL" id="JBJQOH010000002">
    <property type="protein sequence ID" value="KAL3697608.1"/>
    <property type="molecule type" value="Genomic_DNA"/>
</dbReference>
<accession>A0ABD3I1P3</accession>
<proteinExistence type="predicted"/>
<gene>
    <name evidence="2" type="ORF">R1sor_011684</name>
</gene>
<evidence type="ECO:0000256" key="1">
    <source>
        <dbReference type="SAM" id="MobiDB-lite"/>
    </source>
</evidence>
<name>A0ABD3I1P3_9MARC</name>
<reference evidence="2 3" key="1">
    <citation type="submission" date="2024-09" db="EMBL/GenBank/DDBJ databases">
        <title>Chromosome-scale assembly of Riccia sorocarpa.</title>
        <authorList>
            <person name="Paukszto L."/>
        </authorList>
    </citation>
    <scope>NUCLEOTIDE SEQUENCE [LARGE SCALE GENOMIC DNA]</scope>
    <source>
        <strain evidence="2">LP-2024</strain>
        <tissue evidence="2">Aerial parts of the thallus</tissue>
    </source>
</reference>